<comment type="caution">
    <text evidence="7">The sequence shown here is derived from an EMBL/GenBank/DDBJ whole genome shotgun (WGS) entry which is preliminary data.</text>
</comment>
<dbReference type="AlphaFoldDB" id="A0A2P8FA98"/>
<dbReference type="GO" id="GO:0071949">
    <property type="term" value="F:FAD binding"/>
    <property type="evidence" value="ECO:0007669"/>
    <property type="project" value="TreeGrafter"/>
</dbReference>
<evidence type="ECO:0000256" key="5">
    <source>
        <dbReference type="RuleBase" id="RU000356"/>
    </source>
</evidence>
<keyword evidence="2 5" id="KW-0561">Oxygen transport</keyword>
<dbReference type="GO" id="GO:0071500">
    <property type="term" value="P:cellular response to nitrosative stress"/>
    <property type="evidence" value="ECO:0007669"/>
    <property type="project" value="TreeGrafter"/>
</dbReference>
<comment type="similarity">
    <text evidence="5">Belongs to the globin family.</text>
</comment>
<evidence type="ECO:0000256" key="1">
    <source>
        <dbReference type="ARBA" id="ARBA00022617"/>
    </source>
</evidence>
<evidence type="ECO:0000256" key="4">
    <source>
        <dbReference type="ARBA" id="ARBA00023004"/>
    </source>
</evidence>
<dbReference type="Proteomes" id="UP000240418">
    <property type="component" value="Unassembled WGS sequence"/>
</dbReference>
<keyword evidence="4" id="KW-0408">Iron</keyword>
<protein>
    <submittedName>
        <fullName evidence="7">Hemoglobin-like flavoprotein</fullName>
    </submittedName>
</protein>
<accession>A0A2P8FA98</accession>
<name>A0A2P8FA98_9RHOB</name>
<sequence>MVPVNDRLSQESFQQAFAQKARIAARFYERLFEQTPELQSLFHNDQRHQQEMFASLLVTVMRTFDKPDALIAMAQRLSRAHKGYGVTPEQYAKAEGALIGALRDVLQEKFTPTVEEAWRRAIQVLITCMADRGAD</sequence>
<dbReference type="RefSeq" id="WP_106609033.1">
    <property type="nucleotide sequence ID" value="NZ_PYGJ01000009.1"/>
</dbReference>
<dbReference type="GO" id="GO:0046210">
    <property type="term" value="P:nitric oxide catabolic process"/>
    <property type="evidence" value="ECO:0007669"/>
    <property type="project" value="TreeGrafter"/>
</dbReference>
<dbReference type="GO" id="GO:0020037">
    <property type="term" value="F:heme binding"/>
    <property type="evidence" value="ECO:0007669"/>
    <property type="project" value="InterPro"/>
</dbReference>
<dbReference type="PROSITE" id="PS01033">
    <property type="entry name" value="GLOBIN"/>
    <property type="match status" value="1"/>
</dbReference>
<keyword evidence="8" id="KW-1185">Reference proteome</keyword>
<gene>
    <name evidence="7" type="ORF">CLV88_10942</name>
</gene>
<dbReference type="Pfam" id="PF00042">
    <property type="entry name" value="Globin"/>
    <property type="match status" value="1"/>
</dbReference>
<dbReference type="PANTHER" id="PTHR43396">
    <property type="entry name" value="FLAVOHEMOPROTEIN"/>
    <property type="match status" value="1"/>
</dbReference>
<dbReference type="PANTHER" id="PTHR43396:SF3">
    <property type="entry name" value="FLAVOHEMOPROTEIN"/>
    <property type="match status" value="1"/>
</dbReference>
<dbReference type="GO" id="GO:0019825">
    <property type="term" value="F:oxygen binding"/>
    <property type="evidence" value="ECO:0007669"/>
    <property type="project" value="InterPro"/>
</dbReference>
<feature type="domain" description="Globin" evidence="6">
    <location>
        <begin position="1"/>
        <end position="134"/>
    </location>
</feature>
<keyword evidence="1 5" id="KW-0349">Heme</keyword>
<dbReference type="InterPro" id="IPR012292">
    <property type="entry name" value="Globin/Proto"/>
</dbReference>
<reference evidence="7 8" key="1">
    <citation type="submission" date="2018-03" db="EMBL/GenBank/DDBJ databases">
        <title>Genomic Encyclopedia of Archaeal and Bacterial Type Strains, Phase II (KMG-II): from individual species to whole genera.</title>
        <authorList>
            <person name="Goeker M."/>
        </authorList>
    </citation>
    <scope>NUCLEOTIDE SEQUENCE [LARGE SCALE GENOMIC DNA]</scope>
    <source>
        <strain evidence="7 8">DSM 100673</strain>
    </source>
</reference>
<evidence type="ECO:0000259" key="6">
    <source>
        <dbReference type="PROSITE" id="PS01033"/>
    </source>
</evidence>
<keyword evidence="5" id="KW-0813">Transport</keyword>
<dbReference type="InterPro" id="IPR009050">
    <property type="entry name" value="Globin-like_sf"/>
</dbReference>
<evidence type="ECO:0000256" key="2">
    <source>
        <dbReference type="ARBA" id="ARBA00022621"/>
    </source>
</evidence>
<dbReference type="GO" id="GO:0046872">
    <property type="term" value="F:metal ion binding"/>
    <property type="evidence" value="ECO:0007669"/>
    <property type="project" value="UniProtKB-KW"/>
</dbReference>
<evidence type="ECO:0000313" key="8">
    <source>
        <dbReference type="Proteomes" id="UP000240418"/>
    </source>
</evidence>
<evidence type="ECO:0000256" key="3">
    <source>
        <dbReference type="ARBA" id="ARBA00022723"/>
    </source>
</evidence>
<dbReference type="SUPFAM" id="SSF46458">
    <property type="entry name" value="Globin-like"/>
    <property type="match status" value="1"/>
</dbReference>
<dbReference type="OrthoDB" id="3213438at2"/>
<dbReference type="GO" id="GO:0008941">
    <property type="term" value="F:nitric oxide dioxygenase NAD(P)H activity"/>
    <property type="evidence" value="ECO:0007669"/>
    <property type="project" value="TreeGrafter"/>
</dbReference>
<keyword evidence="3" id="KW-0479">Metal-binding</keyword>
<dbReference type="GO" id="GO:0005344">
    <property type="term" value="F:oxygen carrier activity"/>
    <property type="evidence" value="ECO:0007669"/>
    <property type="project" value="UniProtKB-KW"/>
</dbReference>
<organism evidence="7 8">
    <name type="scientific">Shimia abyssi</name>
    <dbReference type="NCBI Taxonomy" id="1662395"/>
    <lineage>
        <taxon>Bacteria</taxon>
        <taxon>Pseudomonadati</taxon>
        <taxon>Pseudomonadota</taxon>
        <taxon>Alphaproteobacteria</taxon>
        <taxon>Rhodobacterales</taxon>
        <taxon>Roseobacteraceae</taxon>
    </lineage>
</organism>
<dbReference type="InterPro" id="IPR000971">
    <property type="entry name" value="Globin"/>
</dbReference>
<proteinExistence type="inferred from homology"/>
<evidence type="ECO:0000313" key="7">
    <source>
        <dbReference type="EMBL" id="PSL18657.1"/>
    </source>
</evidence>
<dbReference type="EMBL" id="PYGJ01000009">
    <property type="protein sequence ID" value="PSL18657.1"/>
    <property type="molecule type" value="Genomic_DNA"/>
</dbReference>
<dbReference type="Gene3D" id="1.10.490.10">
    <property type="entry name" value="Globins"/>
    <property type="match status" value="1"/>
</dbReference>